<evidence type="ECO:0000256" key="12">
    <source>
        <dbReference type="SAM" id="MobiDB-lite"/>
    </source>
</evidence>
<keyword evidence="6 11" id="KW-0378">Hydrolase</keyword>
<evidence type="ECO:0000256" key="11">
    <source>
        <dbReference type="RuleBase" id="RU363115"/>
    </source>
</evidence>
<accession>A0ABD3W590</accession>
<comment type="similarity">
    <text evidence="2 11">Belongs to the peptidase C54 family.</text>
</comment>
<proteinExistence type="inferred from homology"/>
<dbReference type="AlphaFoldDB" id="A0ABD3W590"/>
<protein>
    <recommendedName>
        <fullName evidence="11">Cysteine protease</fullName>
        <ecNumber evidence="11">3.4.22.-</ecNumber>
    </recommendedName>
</protein>
<dbReference type="PANTHER" id="PTHR22624">
    <property type="entry name" value="CYSTEINE PROTEASE ATG4"/>
    <property type="match status" value="1"/>
</dbReference>
<keyword evidence="5 11" id="KW-0645">Protease</keyword>
<evidence type="ECO:0000313" key="16">
    <source>
        <dbReference type="Proteomes" id="UP001634394"/>
    </source>
</evidence>
<evidence type="ECO:0000313" key="14">
    <source>
        <dbReference type="EMBL" id="KAL3869049.1"/>
    </source>
</evidence>
<evidence type="ECO:0000256" key="4">
    <source>
        <dbReference type="ARBA" id="ARBA00022490"/>
    </source>
</evidence>
<dbReference type="EC" id="3.4.22.-" evidence="11"/>
<evidence type="ECO:0000313" key="15">
    <source>
        <dbReference type="EMBL" id="KAL3869065.1"/>
    </source>
</evidence>
<evidence type="ECO:0000259" key="13">
    <source>
        <dbReference type="Pfam" id="PF03416"/>
    </source>
</evidence>
<dbReference type="EMBL" id="JBJQND010000008">
    <property type="protein sequence ID" value="KAL3869049.1"/>
    <property type="molecule type" value="Genomic_DNA"/>
</dbReference>
<dbReference type="GO" id="GO:0006508">
    <property type="term" value="P:proteolysis"/>
    <property type="evidence" value="ECO:0007669"/>
    <property type="project" value="UniProtKB-KW"/>
</dbReference>
<evidence type="ECO:0000256" key="8">
    <source>
        <dbReference type="ARBA" id="ARBA00022927"/>
    </source>
</evidence>
<keyword evidence="4 11" id="KW-0963">Cytoplasm</keyword>
<feature type="region of interest" description="Disordered" evidence="12">
    <location>
        <begin position="505"/>
        <end position="526"/>
    </location>
</feature>
<feature type="compositionally biased region" description="Basic and acidic residues" evidence="12">
    <location>
        <begin position="53"/>
        <end position="62"/>
    </location>
</feature>
<dbReference type="Pfam" id="PF03416">
    <property type="entry name" value="Peptidase_C54"/>
    <property type="match status" value="1"/>
</dbReference>
<dbReference type="GO" id="GO:0015031">
    <property type="term" value="P:protein transport"/>
    <property type="evidence" value="ECO:0007669"/>
    <property type="project" value="UniProtKB-KW"/>
</dbReference>
<dbReference type="SUPFAM" id="SSF54001">
    <property type="entry name" value="Cysteine proteinases"/>
    <property type="match status" value="1"/>
</dbReference>
<dbReference type="GO" id="GO:0005737">
    <property type="term" value="C:cytoplasm"/>
    <property type="evidence" value="ECO:0007669"/>
    <property type="project" value="UniProtKB-SubCell"/>
</dbReference>
<evidence type="ECO:0000256" key="5">
    <source>
        <dbReference type="ARBA" id="ARBA00022670"/>
    </source>
</evidence>
<dbReference type="PANTHER" id="PTHR22624:SF52">
    <property type="entry name" value="CYSTEINE PROTEASE"/>
    <property type="match status" value="1"/>
</dbReference>
<dbReference type="GO" id="GO:0006914">
    <property type="term" value="P:autophagy"/>
    <property type="evidence" value="ECO:0007669"/>
    <property type="project" value="UniProtKB-KW"/>
</dbReference>
<comment type="subcellular location">
    <subcellularLocation>
        <location evidence="1 11">Cytoplasm</location>
    </subcellularLocation>
</comment>
<dbReference type="InterPro" id="IPR046792">
    <property type="entry name" value="Peptidase_C54_cat"/>
</dbReference>
<dbReference type="InterPro" id="IPR038765">
    <property type="entry name" value="Papain-like_cys_pep_sf"/>
</dbReference>
<dbReference type="GO" id="GO:0008234">
    <property type="term" value="F:cysteine-type peptidase activity"/>
    <property type="evidence" value="ECO:0007669"/>
    <property type="project" value="UniProtKB-KW"/>
</dbReference>
<evidence type="ECO:0000256" key="1">
    <source>
        <dbReference type="ARBA" id="ARBA00004496"/>
    </source>
</evidence>
<comment type="catalytic activity">
    <reaction evidence="10">
        <text>[protein]-C-terminal L-amino acid-glycyl-phosphatidylethanolamide + H2O = [protein]-C-terminal L-amino acid-glycine + a 1,2-diacyl-sn-glycero-3-phosphoethanolamine</text>
        <dbReference type="Rhea" id="RHEA:67548"/>
        <dbReference type="Rhea" id="RHEA-COMP:17323"/>
        <dbReference type="Rhea" id="RHEA-COMP:17324"/>
        <dbReference type="ChEBI" id="CHEBI:15377"/>
        <dbReference type="ChEBI" id="CHEBI:64612"/>
        <dbReference type="ChEBI" id="CHEBI:172940"/>
        <dbReference type="ChEBI" id="CHEBI:172941"/>
    </reaction>
    <physiologicalReaction direction="left-to-right" evidence="10">
        <dbReference type="Rhea" id="RHEA:67549"/>
    </physiologicalReaction>
</comment>
<feature type="region of interest" description="Disordered" evidence="12">
    <location>
        <begin position="230"/>
        <end position="275"/>
    </location>
</feature>
<gene>
    <name evidence="14" type="ORF">ACJMK2_041776</name>
    <name evidence="15" type="ORF">ACJMK2_041792</name>
</gene>
<evidence type="ECO:0000256" key="3">
    <source>
        <dbReference type="ARBA" id="ARBA00022448"/>
    </source>
</evidence>
<evidence type="ECO:0000256" key="2">
    <source>
        <dbReference type="ARBA" id="ARBA00010958"/>
    </source>
</evidence>
<evidence type="ECO:0000256" key="9">
    <source>
        <dbReference type="ARBA" id="ARBA00023006"/>
    </source>
</evidence>
<feature type="domain" description="Peptidase C54 catalytic" evidence="13">
    <location>
        <begin position="347"/>
        <end position="643"/>
    </location>
</feature>
<keyword evidence="7" id="KW-0788">Thiol protease</keyword>
<evidence type="ECO:0000256" key="6">
    <source>
        <dbReference type="ARBA" id="ARBA00022801"/>
    </source>
</evidence>
<sequence length="711" mass="81503">MEHGKVNEKARRRKPSDDVTSLDSWSELSPPDNTSGKYNVDKFVFPRISAVSDRGRSKEKQDNSIIMDPSKLKQTEPRIQRVNLTKSSSSSSDGDRSVEFSPTTSGTRPVMLLRTNIPHPSEIAPSHKYQPFNPLYQECNGYLDNIQENKAKTGSSNLYPDLRPLVSEADHVQDNGIHRHTGPNQLYPDLRRLGNSKEQDISNIVGQPNKSTVSQSRTTGGTRMYQHHPHHQQHTYHQSNHGRGHGPYGNSTRFYHNKNSQHEHKHNNHHHDGEFSHNIDGIIQGEKVKNKILSMWNNVKYGWTIKQKTNFRYDTPIFILGRCYHRRPDEEEPLPGKRLHSPPGMELFRRDFTSRIWFTYREGFPSIPGTKLTTDCGWGCMLRSGQMMLAQALVIHFLGRDWGLHEQKKDEETFYRQIIAWFGDSVSDQCPFSIHKMAEVGKNYGKQPGEWYGPSTISYILRDTLMNSCKYQPVLSKLCVYVAQDCTVYKQDIYDMCTKRPRTSTVVSSSSDHEMEKDKDNDANENGDWERSVIIIIPVRLGGDEFNPVYTPCIKNLMAQDSCLGIIGGKPKHSLYFIGWQEDSLIYLDPHKCQDYVDTLQRDFRIESFHCLTPRKVSLGKMDPSCAVGFYCRNRAEFDKFVENTVGIVSQGKNSGPYPLFVFSESKGSEVSDLNDLTLSDERYLRVQRIERDSEGRIRSSTVDSEDFVVL</sequence>
<dbReference type="Proteomes" id="UP001634394">
    <property type="component" value="Unassembled WGS sequence"/>
</dbReference>
<name>A0ABD3W590_SINWO</name>
<feature type="region of interest" description="Disordered" evidence="12">
    <location>
        <begin position="1"/>
        <end position="108"/>
    </location>
</feature>
<feature type="compositionally biased region" description="Basic residues" evidence="12">
    <location>
        <begin position="230"/>
        <end position="244"/>
    </location>
</feature>
<feature type="compositionally biased region" description="Basic and acidic residues" evidence="12">
    <location>
        <begin position="511"/>
        <end position="522"/>
    </location>
</feature>
<feature type="compositionally biased region" description="Polar residues" evidence="12">
    <location>
        <begin position="18"/>
        <end position="37"/>
    </location>
</feature>
<evidence type="ECO:0000256" key="7">
    <source>
        <dbReference type="ARBA" id="ARBA00022807"/>
    </source>
</evidence>
<feature type="compositionally biased region" description="Basic and acidic residues" evidence="12">
    <location>
        <begin position="70"/>
        <end position="79"/>
    </location>
</feature>
<keyword evidence="8 11" id="KW-0653">Protein transport</keyword>
<keyword evidence="16" id="KW-1185">Reference proteome</keyword>
<keyword evidence="9 11" id="KW-0072">Autophagy</keyword>
<reference evidence="14 16" key="1">
    <citation type="submission" date="2024-11" db="EMBL/GenBank/DDBJ databases">
        <title>Chromosome-level genome assembly of the freshwater bivalve Anodonta woodiana.</title>
        <authorList>
            <person name="Chen X."/>
        </authorList>
    </citation>
    <scope>NUCLEOTIDE SEQUENCE [LARGE SCALE GENOMIC DNA]</scope>
    <source>
        <strain evidence="14">MN2024</strain>
        <tissue evidence="14">Gills</tissue>
    </source>
</reference>
<comment type="function">
    <text evidence="11">Cysteine protease that plays a key role in autophagy by mediating both proteolytic activation and delipidation of ATG8 family proteins.</text>
</comment>
<evidence type="ECO:0000256" key="10">
    <source>
        <dbReference type="ARBA" id="ARBA00029362"/>
    </source>
</evidence>
<dbReference type="EMBL" id="JBJQND010000008">
    <property type="protein sequence ID" value="KAL3869065.1"/>
    <property type="molecule type" value="Genomic_DNA"/>
</dbReference>
<organism evidence="14 16">
    <name type="scientific">Sinanodonta woodiana</name>
    <name type="common">Chinese pond mussel</name>
    <name type="synonym">Anodonta woodiana</name>
    <dbReference type="NCBI Taxonomy" id="1069815"/>
    <lineage>
        <taxon>Eukaryota</taxon>
        <taxon>Metazoa</taxon>
        <taxon>Spiralia</taxon>
        <taxon>Lophotrochozoa</taxon>
        <taxon>Mollusca</taxon>
        <taxon>Bivalvia</taxon>
        <taxon>Autobranchia</taxon>
        <taxon>Heteroconchia</taxon>
        <taxon>Palaeoheterodonta</taxon>
        <taxon>Unionida</taxon>
        <taxon>Unionoidea</taxon>
        <taxon>Unionidae</taxon>
        <taxon>Unioninae</taxon>
        <taxon>Sinanodonta</taxon>
    </lineage>
</organism>
<keyword evidence="3" id="KW-0813">Transport</keyword>
<dbReference type="InterPro" id="IPR005078">
    <property type="entry name" value="Peptidase_C54"/>
</dbReference>
<comment type="caution">
    <text evidence="14">The sequence shown here is derived from an EMBL/GenBank/DDBJ whole genome shotgun (WGS) entry which is preliminary data.</text>
</comment>